<dbReference type="SUPFAM" id="SSF49503">
    <property type="entry name" value="Cupredoxins"/>
    <property type="match status" value="3"/>
</dbReference>
<dbReference type="CDD" id="cd13850">
    <property type="entry name" value="CuRO_1_Abr2_like"/>
    <property type="match status" value="1"/>
</dbReference>
<evidence type="ECO:0000313" key="11">
    <source>
        <dbReference type="Proteomes" id="UP000310689"/>
    </source>
</evidence>
<dbReference type="InterPro" id="IPR002355">
    <property type="entry name" value="Cu_oxidase_Cu_BS"/>
</dbReference>
<feature type="domain" description="Plastocyanin-like" evidence="9">
    <location>
        <begin position="106"/>
        <end position="221"/>
    </location>
</feature>
<evidence type="ECO:0000256" key="4">
    <source>
        <dbReference type="ARBA" id="ARBA00023008"/>
    </source>
</evidence>
<dbReference type="PROSITE" id="PS00080">
    <property type="entry name" value="MULTICOPPER_OXIDASE2"/>
    <property type="match status" value="1"/>
</dbReference>
<organism evidence="10 11">
    <name type="scientific">Wallemia ichthyophaga</name>
    <dbReference type="NCBI Taxonomy" id="245174"/>
    <lineage>
        <taxon>Eukaryota</taxon>
        <taxon>Fungi</taxon>
        <taxon>Dikarya</taxon>
        <taxon>Basidiomycota</taxon>
        <taxon>Wallemiomycotina</taxon>
        <taxon>Wallemiomycetes</taxon>
        <taxon>Wallemiales</taxon>
        <taxon>Wallemiaceae</taxon>
        <taxon>Wallemia</taxon>
    </lineage>
</organism>
<feature type="domain" description="Plastocyanin-like" evidence="8">
    <location>
        <begin position="537"/>
        <end position="654"/>
    </location>
</feature>
<evidence type="ECO:0000256" key="7">
    <source>
        <dbReference type="SAM" id="SignalP"/>
    </source>
</evidence>
<keyword evidence="7" id="KW-0732">Signal</keyword>
<evidence type="ECO:0000313" key="10">
    <source>
        <dbReference type="EMBL" id="TIB27822.1"/>
    </source>
</evidence>
<evidence type="ECO:0000256" key="6">
    <source>
        <dbReference type="SAM" id="MobiDB-lite"/>
    </source>
</evidence>
<dbReference type="InterPro" id="IPR011707">
    <property type="entry name" value="Cu-oxidase-like_N"/>
</dbReference>
<gene>
    <name evidence="10" type="ORF">E3P86_03995</name>
</gene>
<keyword evidence="4" id="KW-0186">Copper</keyword>
<evidence type="ECO:0000259" key="9">
    <source>
        <dbReference type="Pfam" id="PF07732"/>
    </source>
</evidence>
<keyword evidence="3" id="KW-0560">Oxidoreductase</keyword>
<feature type="region of interest" description="Disordered" evidence="6">
    <location>
        <begin position="51"/>
        <end position="72"/>
    </location>
</feature>
<evidence type="ECO:0000259" key="8">
    <source>
        <dbReference type="Pfam" id="PF07731"/>
    </source>
</evidence>
<keyword evidence="5" id="KW-0325">Glycoprotein</keyword>
<dbReference type="Pfam" id="PF07732">
    <property type="entry name" value="Cu-oxidase_3"/>
    <property type="match status" value="1"/>
</dbReference>
<dbReference type="InterPro" id="IPR045087">
    <property type="entry name" value="Cu-oxidase_fam"/>
</dbReference>
<keyword evidence="2" id="KW-0479">Metal-binding</keyword>
<name>A0A4T0G1P4_WALIC</name>
<evidence type="ECO:0000256" key="3">
    <source>
        <dbReference type="ARBA" id="ARBA00023002"/>
    </source>
</evidence>
<comment type="caution">
    <text evidence="10">The sequence shown here is derived from an EMBL/GenBank/DDBJ whole genome shotgun (WGS) entry which is preliminary data.</text>
</comment>
<dbReference type="GO" id="GO:0005507">
    <property type="term" value="F:copper ion binding"/>
    <property type="evidence" value="ECO:0007669"/>
    <property type="project" value="InterPro"/>
</dbReference>
<sequence length="694" mass="77687">MHLCILWTLGFIATAFAAASGISSSHIRDNSELAFEHKNNSGVLARHEEVHDDHVKDEKGDNEHYKHNSEKGHDKDYNFDHDKFDIYAGPEGDDLGGELKTFYFNITEVRTSLTEGQPRFHYALNDQPYGEAIIFNEGDEVQFIFDNYAFEETTIHLHGLLQQLTPWSDGVPGVNQGAIPQNKRFIYRTRVLEQHGLYWGHSHLRELYADGQTFPFYVRPAPNRPKPFGLITDDPDEIETLEAMNDNPTIISLSDYSVMPTEEKKVATFDWAFGFLCFDAITINNVGRQNCPGSEYLQTLTGSDTTTDKGCLNPNVITNTTGLFDDDIWYNCNETNTEPPVFEFNYEDGWGVIHFLNHAEHWDLIVSVDEHEVFTFAADGNFHEPIVNDAFIIGVSNRLGIAFRLDKPGEYVMRVAAYQDPQVISGYAIVKYGLDNAASIEYTQETGFPALPKSQPFIDYAGIAVSNETRIMDNLALRSWPNSLVPKAGEAADVLLRLDFNASGTLFWEVAGELYNPLLEMSQPPVLMNPDYYLDLNFSIAEYPAGSVVDIVHQTAPGNPRHPIHKHFEPVYVLGAGIGPFNFSSVPEAEAAGLPITWDSPPLRDGWLTIAAPPDDFSWMVVRYEGAIAAAVLLHCHILEHQNNGMAYALAQGPESFPEAPDYYKLRANGKAPYTPLEFSDADITIPVLLNDFA</sequence>
<dbReference type="InterPro" id="IPR011706">
    <property type="entry name" value="Cu-oxidase_C"/>
</dbReference>
<dbReference type="AlphaFoldDB" id="A0A4T0G1P4"/>
<dbReference type="GO" id="GO:0016491">
    <property type="term" value="F:oxidoreductase activity"/>
    <property type="evidence" value="ECO:0007669"/>
    <property type="project" value="UniProtKB-KW"/>
</dbReference>
<dbReference type="InterPro" id="IPR008972">
    <property type="entry name" value="Cupredoxin"/>
</dbReference>
<protein>
    <recommendedName>
        <fullName evidence="12">Laccase-1</fullName>
    </recommendedName>
</protein>
<reference evidence="10 11" key="1">
    <citation type="submission" date="2019-03" db="EMBL/GenBank/DDBJ databases">
        <title>Sequencing 23 genomes of Wallemia ichthyophaga.</title>
        <authorList>
            <person name="Gostincar C."/>
        </authorList>
    </citation>
    <scope>NUCLEOTIDE SEQUENCE [LARGE SCALE GENOMIC DNA]</scope>
    <source>
        <strain evidence="10 11">EXF-6200</strain>
    </source>
</reference>
<evidence type="ECO:0000256" key="1">
    <source>
        <dbReference type="ARBA" id="ARBA00010609"/>
    </source>
</evidence>
<dbReference type="Pfam" id="PF07731">
    <property type="entry name" value="Cu-oxidase_2"/>
    <property type="match status" value="1"/>
</dbReference>
<dbReference type="Gene3D" id="2.60.40.420">
    <property type="entry name" value="Cupredoxins - blue copper proteins"/>
    <property type="match status" value="3"/>
</dbReference>
<proteinExistence type="inferred from homology"/>
<evidence type="ECO:0000256" key="5">
    <source>
        <dbReference type="ARBA" id="ARBA00023180"/>
    </source>
</evidence>
<evidence type="ECO:0008006" key="12">
    <source>
        <dbReference type="Google" id="ProtNLM"/>
    </source>
</evidence>
<feature type="chain" id="PRO_5030101416" description="Laccase-1" evidence="7">
    <location>
        <begin position="18"/>
        <end position="694"/>
    </location>
</feature>
<evidence type="ECO:0000256" key="2">
    <source>
        <dbReference type="ARBA" id="ARBA00022723"/>
    </source>
</evidence>
<dbReference type="PANTHER" id="PTHR11709">
    <property type="entry name" value="MULTI-COPPER OXIDASE"/>
    <property type="match status" value="1"/>
</dbReference>
<accession>A0A4T0G1P4</accession>
<comment type="similarity">
    <text evidence="1">Belongs to the multicopper oxidase family.</text>
</comment>
<dbReference type="Proteomes" id="UP000310689">
    <property type="component" value="Unassembled WGS sequence"/>
</dbReference>
<dbReference type="EMBL" id="SPOI01000396">
    <property type="protein sequence ID" value="TIB27822.1"/>
    <property type="molecule type" value="Genomic_DNA"/>
</dbReference>
<dbReference type="PANTHER" id="PTHR11709:SF488">
    <property type="entry name" value="LACCASE-RELATED"/>
    <property type="match status" value="1"/>
</dbReference>
<feature type="signal peptide" evidence="7">
    <location>
        <begin position="1"/>
        <end position="17"/>
    </location>
</feature>